<feature type="chain" id="PRO_5043403981" description="Secreted protein" evidence="1">
    <location>
        <begin position="26"/>
        <end position="127"/>
    </location>
</feature>
<reference evidence="2 3" key="1">
    <citation type="submission" date="2022-03" db="EMBL/GenBank/DDBJ databases">
        <authorList>
            <person name="Nunn A."/>
            <person name="Chopra R."/>
            <person name="Nunn A."/>
            <person name="Contreras Garrido A."/>
        </authorList>
    </citation>
    <scope>NUCLEOTIDE SEQUENCE [LARGE SCALE GENOMIC DNA]</scope>
</reference>
<evidence type="ECO:0000256" key="1">
    <source>
        <dbReference type="SAM" id="SignalP"/>
    </source>
</evidence>
<dbReference type="Proteomes" id="UP000836841">
    <property type="component" value="Chromosome 7"/>
</dbReference>
<evidence type="ECO:0008006" key="4">
    <source>
        <dbReference type="Google" id="ProtNLM"/>
    </source>
</evidence>
<sequence>MTFFLTRNSSITLASVLSLLVETHSESPLPRFSLHHQDHPPNLGLVWDLVVGREERHGLLEGTNANLWDAASVRQVLSGAEDTSHYLWVSLLLSLLHLRSNRFGRSLQGPANAFWLFLVKLAAALLE</sequence>
<protein>
    <recommendedName>
        <fullName evidence="4">Secreted protein</fullName>
    </recommendedName>
</protein>
<keyword evidence="1" id="KW-0732">Signal</keyword>
<dbReference type="EMBL" id="OU466863">
    <property type="protein sequence ID" value="CAH2077806.1"/>
    <property type="molecule type" value="Genomic_DNA"/>
</dbReference>
<keyword evidence="3" id="KW-1185">Reference proteome</keyword>
<feature type="signal peptide" evidence="1">
    <location>
        <begin position="1"/>
        <end position="25"/>
    </location>
</feature>
<evidence type="ECO:0000313" key="2">
    <source>
        <dbReference type="EMBL" id="CAH2077806.1"/>
    </source>
</evidence>
<gene>
    <name evidence="2" type="ORF">TAV2_LOCUS22671</name>
</gene>
<accession>A0AAU9T103</accession>
<name>A0AAU9T103_THLAR</name>
<proteinExistence type="predicted"/>
<organism evidence="2 3">
    <name type="scientific">Thlaspi arvense</name>
    <name type="common">Field penny-cress</name>
    <dbReference type="NCBI Taxonomy" id="13288"/>
    <lineage>
        <taxon>Eukaryota</taxon>
        <taxon>Viridiplantae</taxon>
        <taxon>Streptophyta</taxon>
        <taxon>Embryophyta</taxon>
        <taxon>Tracheophyta</taxon>
        <taxon>Spermatophyta</taxon>
        <taxon>Magnoliopsida</taxon>
        <taxon>eudicotyledons</taxon>
        <taxon>Gunneridae</taxon>
        <taxon>Pentapetalae</taxon>
        <taxon>rosids</taxon>
        <taxon>malvids</taxon>
        <taxon>Brassicales</taxon>
        <taxon>Brassicaceae</taxon>
        <taxon>Thlaspideae</taxon>
        <taxon>Thlaspi</taxon>
    </lineage>
</organism>
<dbReference type="AlphaFoldDB" id="A0AAU9T103"/>
<evidence type="ECO:0000313" key="3">
    <source>
        <dbReference type="Proteomes" id="UP000836841"/>
    </source>
</evidence>